<evidence type="ECO:0000313" key="2">
    <source>
        <dbReference type="EMBL" id="OSM05077.1"/>
    </source>
</evidence>
<keyword evidence="3" id="KW-1185">Reference proteome</keyword>
<dbReference type="Proteomes" id="UP000194003">
    <property type="component" value="Unassembled WGS sequence"/>
</dbReference>
<proteinExistence type="predicted"/>
<reference evidence="2 3" key="1">
    <citation type="journal article" date="2016" name="BMC Genomics">
        <title>Combined genomic and structural analyses of a cultured magnetotactic bacterium reveals its niche adaptation to a dynamic environment.</title>
        <authorList>
            <person name="Araujo A.C."/>
            <person name="Morillo V."/>
            <person name="Cypriano J."/>
            <person name="Teixeira L.C."/>
            <person name="Leao P."/>
            <person name="Lyra S."/>
            <person name="Almeida L.G."/>
            <person name="Bazylinski D.A."/>
            <person name="Vasconcellos A.T."/>
            <person name="Abreu F."/>
            <person name="Lins U."/>
        </authorList>
    </citation>
    <scope>NUCLEOTIDE SEQUENCE [LARGE SCALE GENOMIC DNA]</scope>
    <source>
        <strain evidence="2 3">IT-1</strain>
    </source>
</reference>
<accession>A0A1Y2K6Z3</accession>
<protein>
    <submittedName>
        <fullName evidence="2">Uncharacterized protein</fullName>
    </submittedName>
</protein>
<feature type="compositionally biased region" description="Polar residues" evidence="1">
    <location>
        <begin position="65"/>
        <end position="78"/>
    </location>
</feature>
<dbReference type="EMBL" id="LVJN01000018">
    <property type="protein sequence ID" value="OSM05077.1"/>
    <property type="molecule type" value="Genomic_DNA"/>
</dbReference>
<dbReference type="STRING" id="1434232.MAIT1_03215"/>
<dbReference type="AlphaFoldDB" id="A0A1Y2K6Z3"/>
<feature type="region of interest" description="Disordered" evidence="1">
    <location>
        <begin position="1"/>
        <end position="25"/>
    </location>
</feature>
<dbReference type="RefSeq" id="WP_085441717.1">
    <property type="nucleotide sequence ID" value="NZ_LVJN01000018.1"/>
</dbReference>
<gene>
    <name evidence="2" type="ORF">MAIT1_03215</name>
</gene>
<sequence>MAISSINSISSSMQVAQNTRRMEGNTSVAEITTAREQTMASDKSGLNAMTSRIQSVNSALDQNYNGEAQKYQANSNADYSKPSPNAAGIDVVV</sequence>
<feature type="region of interest" description="Disordered" evidence="1">
    <location>
        <begin position="65"/>
        <end position="93"/>
    </location>
</feature>
<comment type="caution">
    <text evidence="2">The sequence shown here is derived from an EMBL/GenBank/DDBJ whole genome shotgun (WGS) entry which is preliminary data.</text>
</comment>
<feature type="compositionally biased region" description="Polar residues" evidence="1">
    <location>
        <begin position="13"/>
        <end position="25"/>
    </location>
</feature>
<evidence type="ECO:0000256" key="1">
    <source>
        <dbReference type="SAM" id="MobiDB-lite"/>
    </source>
</evidence>
<evidence type="ECO:0000313" key="3">
    <source>
        <dbReference type="Proteomes" id="UP000194003"/>
    </source>
</evidence>
<feature type="compositionally biased region" description="Low complexity" evidence="1">
    <location>
        <begin position="1"/>
        <end position="12"/>
    </location>
</feature>
<organism evidence="2 3">
    <name type="scientific">Magnetofaba australis IT-1</name>
    <dbReference type="NCBI Taxonomy" id="1434232"/>
    <lineage>
        <taxon>Bacteria</taxon>
        <taxon>Pseudomonadati</taxon>
        <taxon>Pseudomonadota</taxon>
        <taxon>Magnetococcia</taxon>
        <taxon>Magnetococcales</taxon>
        <taxon>Magnetococcaceae</taxon>
        <taxon>Magnetofaba</taxon>
    </lineage>
</organism>
<name>A0A1Y2K6Z3_9PROT</name>